<feature type="compositionally biased region" description="Acidic residues" evidence="1">
    <location>
        <begin position="101"/>
        <end position="111"/>
    </location>
</feature>
<dbReference type="EMBL" id="JACEFF010000198">
    <property type="protein sequence ID" value="KAH9642174.1"/>
    <property type="molecule type" value="Genomic_DNA"/>
</dbReference>
<comment type="caution">
    <text evidence="2">The sequence shown here is derived from an EMBL/GenBank/DDBJ whole genome shotgun (WGS) entry which is preliminary data.</text>
</comment>
<dbReference type="AlphaFoldDB" id="A0A922MT36"/>
<gene>
    <name evidence="2" type="ORF">HF086_002330</name>
</gene>
<feature type="region of interest" description="Disordered" evidence="1">
    <location>
        <begin position="91"/>
        <end position="111"/>
    </location>
</feature>
<protein>
    <submittedName>
        <fullName evidence="2">Uncharacterized protein</fullName>
    </submittedName>
</protein>
<reference evidence="2" key="1">
    <citation type="journal article" date="2021" name="G3 (Bethesda)">
        <title>Genome and transcriptome analysis of the beet armyworm Spodoptera exigua reveals targets for pest control. .</title>
        <authorList>
            <person name="Simon S."/>
            <person name="Breeschoten T."/>
            <person name="Jansen H.J."/>
            <person name="Dirks R.P."/>
            <person name="Schranz M.E."/>
            <person name="Ros V.I.D."/>
        </authorList>
    </citation>
    <scope>NUCLEOTIDE SEQUENCE</scope>
    <source>
        <strain evidence="2">TB_SE_WUR_2020</strain>
    </source>
</reference>
<proteinExistence type="predicted"/>
<evidence type="ECO:0000256" key="1">
    <source>
        <dbReference type="SAM" id="MobiDB-lite"/>
    </source>
</evidence>
<dbReference type="Proteomes" id="UP000814243">
    <property type="component" value="Unassembled WGS sequence"/>
</dbReference>
<name>A0A922MT36_SPOEX</name>
<accession>A0A922MT36</accession>
<evidence type="ECO:0000313" key="2">
    <source>
        <dbReference type="EMBL" id="KAH9642174.1"/>
    </source>
</evidence>
<organism evidence="2 3">
    <name type="scientific">Spodoptera exigua</name>
    <name type="common">Beet armyworm</name>
    <name type="synonym">Noctua fulgens</name>
    <dbReference type="NCBI Taxonomy" id="7107"/>
    <lineage>
        <taxon>Eukaryota</taxon>
        <taxon>Metazoa</taxon>
        <taxon>Ecdysozoa</taxon>
        <taxon>Arthropoda</taxon>
        <taxon>Hexapoda</taxon>
        <taxon>Insecta</taxon>
        <taxon>Pterygota</taxon>
        <taxon>Neoptera</taxon>
        <taxon>Endopterygota</taxon>
        <taxon>Lepidoptera</taxon>
        <taxon>Glossata</taxon>
        <taxon>Ditrysia</taxon>
        <taxon>Noctuoidea</taxon>
        <taxon>Noctuidae</taxon>
        <taxon>Amphipyrinae</taxon>
        <taxon>Spodoptera</taxon>
    </lineage>
</organism>
<sequence length="111" mass="12873">MKDIKGKKINWNNIREVHADGSDPNKLFFKYDLTQPDYNILVIRGNTRNSVQTELKPAYSKPIMIPAAKYKDLMDMCRSEVIPLEYHPYFNSLPHHTSVDVSEESDDDLSE</sequence>
<evidence type="ECO:0000313" key="3">
    <source>
        <dbReference type="Proteomes" id="UP000814243"/>
    </source>
</evidence>